<keyword evidence="1" id="KW-0472">Membrane</keyword>
<evidence type="ECO:0000259" key="2">
    <source>
        <dbReference type="Pfam" id="PF03372"/>
    </source>
</evidence>
<dbReference type="EMBL" id="RKQZ01000001">
    <property type="protein sequence ID" value="RPF20462.1"/>
    <property type="molecule type" value="Genomic_DNA"/>
</dbReference>
<proteinExistence type="predicted"/>
<keyword evidence="4" id="KW-1185">Reference proteome</keyword>
<gene>
    <name evidence="3" type="ORF">EDD34_1053</name>
</gene>
<feature type="transmembrane region" description="Helical" evidence="1">
    <location>
        <begin position="82"/>
        <end position="100"/>
    </location>
</feature>
<sequence>MSDQQHARPGRRRHLREPRRRGTVWSRGIATAVLQVLLAAALLFHELLPSASGLASLVATGLPWLAVPAVLLLLLGLLRRSATATLAFLLPAAAWAWIFWPRLSEEPVPRDDLTVVQHNVSDENRDISGTVRVLLDAGPDVVVLEEVTPPLVDQYTRAFGDALPHREVRGTVGVWSALPLRDAEKVDLRPDGAGPGWNRGMRVTVLPGEGAPGVTVYAVHLPSTRLAPAGLDVAARNQSIELLAEALAADDSDAVIVAGDLNATLDDPALAPVTALVTEPRHGFGLTFPAAFPMVPIDHVLARGAAVTELRTLDRTGSDHLPVAAAVDLPWS</sequence>
<feature type="transmembrane region" description="Helical" evidence="1">
    <location>
        <begin position="24"/>
        <end position="45"/>
    </location>
</feature>
<dbReference type="GO" id="GO:0003824">
    <property type="term" value="F:catalytic activity"/>
    <property type="evidence" value="ECO:0007669"/>
    <property type="project" value="InterPro"/>
</dbReference>
<keyword evidence="1" id="KW-0812">Transmembrane</keyword>
<reference evidence="3 4" key="1">
    <citation type="submission" date="2018-11" db="EMBL/GenBank/DDBJ databases">
        <title>Sequencing the genomes of 1000 actinobacteria strains.</title>
        <authorList>
            <person name="Klenk H.-P."/>
        </authorList>
    </citation>
    <scope>NUCLEOTIDE SEQUENCE [LARGE SCALE GENOMIC DNA]</scope>
    <source>
        <strain evidence="3 4">DSM 15700</strain>
    </source>
</reference>
<dbReference type="InterPro" id="IPR005135">
    <property type="entry name" value="Endo/exonuclease/phosphatase"/>
</dbReference>
<dbReference type="Proteomes" id="UP000280501">
    <property type="component" value="Unassembled WGS sequence"/>
</dbReference>
<dbReference type="InterPro" id="IPR036691">
    <property type="entry name" value="Endo/exonu/phosph_ase_sf"/>
</dbReference>
<feature type="domain" description="Endonuclease/exonuclease/phosphatase" evidence="2">
    <location>
        <begin position="118"/>
        <end position="320"/>
    </location>
</feature>
<dbReference type="AlphaFoldDB" id="A0A3N4Z5G2"/>
<comment type="caution">
    <text evidence="3">The sequence shown here is derived from an EMBL/GenBank/DDBJ whole genome shotgun (WGS) entry which is preliminary data.</text>
</comment>
<evidence type="ECO:0000256" key="1">
    <source>
        <dbReference type="SAM" id="Phobius"/>
    </source>
</evidence>
<evidence type="ECO:0000313" key="3">
    <source>
        <dbReference type="EMBL" id="RPF20462.1"/>
    </source>
</evidence>
<dbReference type="SUPFAM" id="SSF56219">
    <property type="entry name" value="DNase I-like"/>
    <property type="match status" value="1"/>
</dbReference>
<keyword evidence="1" id="KW-1133">Transmembrane helix</keyword>
<name>A0A3N4Z5G2_9MICO</name>
<organism evidence="3 4">
    <name type="scientific">Myceligenerans xiligouense</name>
    <dbReference type="NCBI Taxonomy" id="253184"/>
    <lineage>
        <taxon>Bacteria</taxon>
        <taxon>Bacillati</taxon>
        <taxon>Actinomycetota</taxon>
        <taxon>Actinomycetes</taxon>
        <taxon>Micrococcales</taxon>
        <taxon>Promicromonosporaceae</taxon>
        <taxon>Myceligenerans</taxon>
    </lineage>
</organism>
<dbReference type="RefSeq" id="WP_211341498.1">
    <property type="nucleotide sequence ID" value="NZ_RKQZ01000001.1"/>
</dbReference>
<feature type="transmembrane region" description="Helical" evidence="1">
    <location>
        <begin position="51"/>
        <end position="75"/>
    </location>
</feature>
<evidence type="ECO:0000313" key="4">
    <source>
        <dbReference type="Proteomes" id="UP000280501"/>
    </source>
</evidence>
<protein>
    <submittedName>
        <fullName evidence="3">Vancomycin resistance protein VanJ</fullName>
    </submittedName>
</protein>
<accession>A0A3N4Z5G2</accession>
<dbReference type="Gene3D" id="3.60.10.10">
    <property type="entry name" value="Endonuclease/exonuclease/phosphatase"/>
    <property type="match status" value="1"/>
</dbReference>
<dbReference type="Pfam" id="PF03372">
    <property type="entry name" value="Exo_endo_phos"/>
    <property type="match status" value="1"/>
</dbReference>